<feature type="domain" description="Kinetochore protein Ndc80 CH" evidence="13">
    <location>
        <begin position="102"/>
        <end position="226"/>
    </location>
</feature>
<dbReference type="OrthoDB" id="7459479at2759"/>
<name>A0A8H5LI09_9AGAR</name>
<dbReference type="GO" id="GO:0031262">
    <property type="term" value="C:Ndc80 complex"/>
    <property type="evidence" value="ECO:0007669"/>
    <property type="project" value="UniProtKB-UniRule"/>
</dbReference>
<dbReference type="EMBL" id="JAACJO010000005">
    <property type="protein sequence ID" value="KAF5357788.1"/>
    <property type="molecule type" value="Genomic_DNA"/>
</dbReference>
<keyword evidence="9 10" id="KW-0137">Centromere</keyword>
<dbReference type="GO" id="GO:0051315">
    <property type="term" value="P:attachment of mitotic spindle microtubules to kinetochore"/>
    <property type="evidence" value="ECO:0007669"/>
    <property type="project" value="UniProtKB-UniRule"/>
</dbReference>
<feature type="compositionally biased region" description="Low complexity" evidence="12">
    <location>
        <begin position="97"/>
        <end position="109"/>
    </location>
</feature>
<evidence type="ECO:0000256" key="2">
    <source>
        <dbReference type="ARBA" id="ARBA00022454"/>
    </source>
</evidence>
<evidence type="ECO:0000259" key="13">
    <source>
        <dbReference type="Pfam" id="PF03801"/>
    </source>
</evidence>
<feature type="coiled-coil region" evidence="11">
    <location>
        <begin position="271"/>
        <end position="316"/>
    </location>
</feature>
<keyword evidence="8 10" id="KW-0131">Cell cycle</keyword>
<dbReference type="PANTHER" id="PTHR10643:SF2">
    <property type="entry name" value="KINETOCHORE PROTEIN NDC80 HOMOLOG"/>
    <property type="match status" value="1"/>
</dbReference>
<keyword evidence="5 10" id="KW-0995">Kinetochore</keyword>
<evidence type="ECO:0000256" key="7">
    <source>
        <dbReference type="ARBA" id="ARBA00023242"/>
    </source>
</evidence>
<organism evidence="14 15">
    <name type="scientific">Leucocoprinus leucothites</name>
    <dbReference type="NCBI Taxonomy" id="201217"/>
    <lineage>
        <taxon>Eukaryota</taxon>
        <taxon>Fungi</taxon>
        <taxon>Dikarya</taxon>
        <taxon>Basidiomycota</taxon>
        <taxon>Agaricomycotina</taxon>
        <taxon>Agaricomycetes</taxon>
        <taxon>Agaricomycetidae</taxon>
        <taxon>Agaricales</taxon>
        <taxon>Agaricineae</taxon>
        <taxon>Agaricaceae</taxon>
        <taxon>Leucocoprinus</taxon>
    </lineage>
</organism>
<dbReference type="InterPro" id="IPR055260">
    <property type="entry name" value="Ndc80_CH"/>
</dbReference>
<evidence type="ECO:0000256" key="3">
    <source>
        <dbReference type="ARBA" id="ARBA00022618"/>
    </source>
</evidence>
<keyword evidence="3 10" id="KW-0132">Cell division</keyword>
<dbReference type="InterPro" id="IPR005550">
    <property type="entry name" value="Kinetochore_Ndc80"/>
</dbReference>
<dbReference type="Pfam" id="PF03801">
    <property type="entry name" value="Ndc80_HEC"/>
    <property type="match status" value="1"/>
</dbReference>
<dbReference type="GO" id="GO:0051301">
    <property type="term" value="P:cell division"/>
    <property type="evidence" value="ECO:0007669"/>
    <property type="project" value="UniProtKB-UniRule"/>
</dbReference>
<feature type="region of interest" description="Disordered" evidence="12">
    <location>
        <begin position="76"/>
        <end position="112"/>
    </location>
</feature>
<dbReference type="PANTHER" id="PTHR10643">
    <property type="entry name" value="KINETOCHORE PROTEIN NDC80"/>
    <property type="match status" value="1"/>
</dbReference>
<evidence type="ECO:0000256" key="10">
    <source>
        <dbReference type="RuleBase" id="RU368072"/>
    </source>
</evidence>
<comment type="caution">
    <text evidence="14">The sequence shown here is derived from an EMBL/GenBank/DDBJ whole genome shotgun (WGS) entry which is preliminary data.</text>
</comment>
<evidence type="ECO:0000256" key="9">
    <source>
        <dbReference type="ARBA" id="ARBA00023328"/>
    </source>
</evidence>
<comment type="function">
    <text evidence="10">Acts as a component of the essential kinetochore-associated NDC80 complex, which is required for chromosome segregation and spindle checkpoint activity.</text>
</comment>
<dbReference type="AlphaFoldDB" id="A0A8H5LI09"/>
<sequence length="641" mass="73134">MDSRRRSVMQPPGDTYGNRSNIPVPSTIKKPSANPRMSLAGTAMRAPNSSLSLNVPGSVSRPSMMRSQNNTLLASVSKSTHGRTPLHNSTRRPSIWSGSGQIQSQNGQSFKDTRPLRDRQYQAKMRQEIFLFLQSAGFEIALPTLSNIQGKEYRAIFEFLVLNLDPVYPFSAGKFEDDFAPALKALRYPYSNSLDNKWLAAPASMHSWPSLLGVLHWLVEMCKLRDEYFSSGHPTLQDTSRIPEEFDDPMDHQALAFQYYEHAYEMWLNELDEFVEANEDLEFRYNKKNEKVENDLQEQREKLKAVKAELKKLKSSEPPLVELERANATLVRDREKFLAILKRYESRREKFKEAIAYEKTELVTLTSKLETLKGTHQHLTNVVREQNLTPEEVSKMNSDHEQLSKNLDELRQRVADAHRHVMNLEVSVSNKTSSTEDALEKYTNMLVSLELYPTLPPPQQNINLALELNPAASAHQELLQGADLRKTVKPTLSAIAEAKRLERADAESEKIKVEDELDQVIQECENLEEEILELEKKVMSQSEQADDIRDAAQRDAVVATQDIDNLERNIAQAKAAAIANGTGVKSRLQNLEFSYREQIDRVARLKEETVRAIIKNSHEIAMFKEEVSRHLTELRDFAEAD</sequence>
<evidence type="ECO:0000256" key="11">
    <source>
        <dbReference type="SAM" id="Coils"/>
    </source>
</evidence>
<comment type="subunit">
    <text evidence="10">Component of the NDC80 complex.</text>
</comment>
<dbReference type="Gene3D" id="1.10.418.30">
    <property type="entry name" value="Ncd80 complex, Ncd80 subunit"/>
    <property type="match status" value="1"/>
</dbReference>
<evidence type="ECO:0000256" key="5">
    <source>
        <dbReference type="ARBA" id="ARBA00022838"/>
    </source>
</evidence>
<keyword evidence="6 11" id="KW-0175">Coiled coil</keyword>
<keyword evidence="15" id="KW-1185">Reference proteome</keyword>
<evidence type="ECO:0000256" key="12">
    <source>
        <dbReference type="SAM" id="MobiDB-lite"/>
    </source>
</evidence>
<feature type="region of interest" description="Disordered" evidence="12">
    <location>
        <begin position="1"/>
        <end position="34"/>
    </location>
</feature>
<evidence type="ECO:0000313" key="15">
    <source>
        <dbReference type="Proteomes" id="UP000559027"/>
    </source>
</evidence>
<comment type="similarity">
    <text evidence="1 10">Belongs to the NDC80/HEC1 family.</text>
</comment>
<evidence type="ECO:0000313" key="14">
    <source>
        <dbReference type="EMBL" id="KAF5357788.1"/>
    </source>
</evidence>
<dbReference type="Proteomes" id="UP000559027">
    <property type="component" value="Unassembled WGS sequence"/>
</dbReference>
<keyword evidence="2 10" id="KW-0158">Chromosome</keyword>
<feature type="coiled-coil region" evidence="11">
    <location>
        <begin position="393"/>
        <end position="427"/>
    </location>
</feature>
<keyword evidence="4 10" id="KW-0498">Mitosis</keyword>
<gene>
    <name evidence="14" type="ORF">D9756_001842</name>
</gene>
<dbReference type="GO" id="GO:0005634">
    <property type="term" value="C:nucleus"/>
    <property type="evidence" value="ECO:0007669"/>
    <property type="project" value="UniProtKB-SubCell"/>
</dbReference>
<accession>A0A8H5LI09</accession>
<evidence type="ECO:0000256" key="6">
    <source>
        <dbReference type="ARBA" id="ARBA00023054"/>
    </source>
</evidence>
<protein>
    <recommendedName>
        <fullName evidence="10">Kinetochore protein NDC80</fullName>
    </recommendedName>
</protein>
<reference evidence="14 15" key="1">
    <citation type="journal article" date="2020" name="ISME J.">
        <title>Uncovering the hidden diversity of litter-decomposition mechanisms in mushroom-forming fungi.</title>
        <authorList>
            <person name="Floudas D."/>
            <person name="Bentzer J."/>
            <person name="Ahren D."/>
            <person name="Johansson T."/>
            <person name="Persson P."/>
            <person name="Tunlid A."/>
        </authorList>
    </citation>
    <scope>NUCLEOTIDE SEQUENCE [LARGE SCALE GENOMIC DNA]</scope>
    <source>
        <strain evidence="14 15">CBS 146.42</strain>
    </source>
</reference>
<evidence type="ECO:0000256" key="8">
    <source>
        <dbReference type="ARBA" id="ARBA00023306"/>
    </source>
</evidence>
<evidence type="ECO:0000256" key="1">
    <source>
        <dbReference type="ARBA" id="ARBA00007050"/>
    </source>
</evidence>
<dbReference type="InterPro" id="IPR038273">
    <property type="entry name" value="Ndc80_sf"/>
</dbReference>
<evidence type="ECO:0000256" key="4">
    <source>
        <dbReference type="ARBA" id="ARBA00022776"/>
    </source>
</evidence>
<keyword evidence="7 10" id="KW-0539">Nucleus</keyword>
<comment type="subcellular location">
    <subcellularLocation>
        <location evidence="10">Chromosome</location>
        <location evidence="10">Centromere</location>
        <location evidence="10">Kinetochore</location>
    </subcellularLocation>
    <subcellularLocation>
        <location evidence="10">Nucleus</location>
    </subcellularLocation>
</comment>
<proteinExistence type="inferred from homology"/>
<feature type="coiled-coil region" evidence="11">
    <location>
        <begin position="496"/>
        <end position="608"/>
    </location>
</feature>